<feature type="compositionally biased region" description="Basic and acidic residues" evidence="1">
    <location>
        <begin position="23"/>
        <end position="32"/>
    </location>
</feature>
<accession>A0AAV7UV55</accession>
<keyword evidence="3" id="KW-1185">Reference proteome</keyword>
<feature type="region of interest" description="Disordered" evidence="1">
    <location>
        <begin position="1"/>
        <end position="49"/>
    </location>
</feature>
<sequence length="100" mass="10878">MVTRKQNKKDCNLRNLFAKTPAKKQDHTRELGSDPGGGSGDGTVEEDANPVMKAFMEELFGVLWGDLAVLTQELTTTVKELKGEVTEPGPKSGWSGTHMC</sequence>
<evidence type="ECO:0000313" key="3">
    <source>
        <dbReference type="Proteomes" id="UP001066276"/>
    </source>
</evidence>
<dbReference type="EMBL" id="JANPWB010000004">
    <property type="protein sequence ID" value="KAJ1192060.1"/>
    <property type="molecule type" value="Genomic_DNA"/>
</dbReference>
<dbReference type="AlphaFoldDB" id="A0AAV7UV55"/>
<reference evidence="2" key="1">
    <citation type="journal article" date="2022" name="bioRxiv">
        <title>Sequencing and chromosome-scale assembly of the giantPleurodeles waltlgenome.</title>
        <authorList>
            <person name="Brown T."/>
            <person name="Elewa A."/>
            <person name="Iarovenko S."/>
            <person name="Subramanian E."/>
            <person name="Araus A.J."/>
            <person name="Petzold A."/>
            <person name="Susuki M."/>
            <person name="Suzuki K.-i.T."/>
            <person name="Hayashi T."/>
            <person name="Toyoda A."/>
            <person name="Oliveira C."/>
            <person name="Osipova E."/>
            <person name="Leigh N.D."/>
            <person name="Simon A."/>
            <person name="Yun M.H."/>
        </authorList>
    </citation>
    <scope>NUCLEOTIDE SEQUENCE</scope>
    <source>
        <strain evidence="2">20211129_DDA</strain>
        <tissue evidence="2">Liver</tissue>
    </source>
</reference>
<organism evidence="2 3">
    <name type="scientific">Pleurodeles waltl</name>
    <name type="common">Iberian ribbed newt</name>
    <dbReference type="NCBI Taxonomy" id="8319"/>
    <lineage>
        <taxon>Eukaryota</taxon>
        <taxon>Metazoa</taxon>
        <taxon>Chordata</taxon>
        <taxon>Craniata</taxon>
        <taxon>Vertebrata</taxon>
        <taxon>Euteleostomi</taxon>
        <taxon>Amphibia</taxon>
        <taxon>Batrachia</taxon>
        <taxon>Caudata</taxon>
        <taxon>Salamandroidea</taxon>
        <taxon>Salamandridae</taxon>
        <taxon>Pleurodelinae</taxon>
        <taxon>Pleurodeles</taxon>
    </lineage>
</organism>
<evidence type="ECO:0000256" key="1">
    <source>
        <dbReference type="SAM" id="MobiDB-lite"/>
    </source>
</evidence>
<proteinExistence type="predicted"/>
<evidence type="ECO:0000313" key="2">
    <source>
        <dbReference type="EMBL" id="KAJ1192060.1"/>
    </source>
</evidence>
<protein>
    <submittedName>
        <fullName evidence="2">Uncharacterized protein</fullName>
    </submittedName>
</protein>
<dbReference type="Proteomes" id="UP001066276">
    <property type="component" value="Chromosome 2_2"/>
</dbReference>
<comment type="caution">
    <text evidence="2">The sequence shown here is derived from an EMBL/GenBank/DDBJ whole genome shotgun (WGS) entry which is preliminary data.</text>
</comment>
<gene>
    <name evidence="2" type="ORF">NDU88_001372</name>
</gene>
<name>A0AAV7UV55_PLEWA</name>